<dbReference type="EMBL" id="JAFKCU010000009">
    <property type="protein sequence ID" value="MBN7818116.1"/>
    <property type="molecule type" value="Genomic_DNA"/>
</dbReference>
<proteinExistence type="predicted"/>
<dbReference type="Proteomes" id="UP000664480">
    <property type="component" value="Unassembled WGS sequence"/>
</dbReference>
<dbReference type="SUPFAM" id="SSF75011">
    <property type="entry name" value="3-carboxy-cis,cis-mucoante lactonizing enzyme"/>
    <property type="match status" value="1"/>
</dbReference>
<protein>
    <recommendedName>
        <fullName evidence="3">TolB-like 6-blade propeller-like</fullName>
    </recommendedName>
</protein>
<keyword evidence="2" id="KW-1185">Reference proteome</keyword>
<evidence type="ECO:0000313" key="2">
    <source>
        <dbReference type="Proteomes" id="UP000664480"/>
    </source>
</evidence>
<reference evidence="1 2" key="1">
    <citation type="submission" date="2021-03" db="EMBL/GenBank/DDBJ databases">
        <title>novel species isolated from a fishpond in China.</title>
        <authorList>
            <person name="Lu H."/>
            <person name="Cai Z."/>
        </authorList>
    </citation>
    <scope>NUCLEOTIDE SEQUENCE [LARGE SCALE GENOMIC DNA]</scope>
    <source>
        <strain evidence="1 2">YJ13C</strain>
    </source>
</reference>
<dbReference type="PROSITE" id="PS51257">
    <property type="entry name" value="PROKAR_LIPOPROTEIN"/>
    <property type="match status" value="1"/>
</dbReference>
<comment type="caution">
    <text evidence="1">The sequence shown here is derived from an EMBL/GenBank/DDBJ whole genome shotgun (WGS) entry which is preliminary data.</text>
</comment>
<organism evidence="1 2">
    <name type="scientific">Algoriphagus pacificus</name>
    <dbReference type="NCBI Taxonomy" id="2811234"/>
    <lineage>
        <taxon>Bacteria</taxon>
        <taxon>Pseudomonadati</taxon>
        <taxon>Bacteroidota</taxon>
        <taxon>Cytophagia</taxon>
        <taxon>Cytophagales</taxon>
        <taxon>Cyclobacteriaceae</taxon>
        <taxon>Algoriphagus</taxon>
    </lineage>
</organism>
<dbReference type="RefSeq" id="WP_206588783.1">
    <property type="nucleotide sequence ID" value="NZ_JAFKCU010000009.1"/>
</dbReference>
<accession>A0ABS3CPM1</accession>
<sequence length="390" mass="44626">MKKLLLLFLISGILLFSCSDKQTVQNIEVSAKQYEIIFTDSIKIPYLGNPILQDVSPSNQKILFTEIGEFDVEIFTANFNGEIIHSFIANGNTIVGNLKQIAPLRFEDDGNAVLSFGVPHVKIVSLDGTEVETIFTGIPSYYSAHPSPSNEIVKRNNKIFYSNRTDDGTYNRYQKEYLPNLKLIGYLDLESSKTTNFLSFPEESIYQNGLIFPHSNWVSHFIFSENELIVVFEGEPAIFVFDDEEPFSFKQKIELNLPDFKAYKGHPEGEEGIDILDAFSTLGKIESIKKVGEYVVIGYKQGFTDQQIRNLGNVISPQEKGKMIREYEKENSSRIQLLDEKFQVLDDFQKPKHLKISSLMVRDGHLWGSKFDPDTEEDFFTIYKLEIQEK</sequence>
<evidence type="ECO:0000313" key="1">
    <source>
        <dbReference type="EMBL" id="MBN7818116.1"/>
    </source>
</evidence>
<name>A0ABS3CPM1_9BACT</name>
<gene>
    <name evidence="1" type="ORF">J0A69_21935</name>
</gene>
<evidence type="ECO:0008006" key="3">
    <source>
        <dbReference type="Google" id="ProtNLM"/>
    </source>
</evidence>